<keyword evidence="3" id="KW-0132">Cell division</keyword>
<dbReference type="PANTHER" id="PTHR21567">
    <property type="entry name" value="CLASP"/>
    <property type="match status" value="1"/>
</dbReference>
<organism evidence="8 9">
    <name type="scientific">Somion occarium</name>
    <dbReference type="NCBI Taxonomy" id="3059160"/>
    <lineage>
        <taxon>Eukaryota</taxon>
        <taxon>Fungi</taxon>
        <taxon>Dikarya</taxon>
        <taxon>Basidiomycota</taxon>
        <taxon>Agaricomycotina</taxon>
        <taxon>Agaricomycetes</taxon>
        <taxon>Polyporales</taxon>
        <taxon>Cerrenaceae</taxon>
        <taxon>Somion</taxon>
    </lineage>
</organism>
<dbReference type="Proteomes" id="UP001497453">
    <property type="component" value="Chromosome 8"/>
</dbReference>
<evidence type="ECO:0000256" key="1">
    <source>
        <dbReference type="ARBA" id="ARBA00004186"/>
    </source>
</evidence>
<feature type="compositionally biased region" description="Low complexity" evidence="6">
    <location>
        <begin position="430"/>
        <end position="443"/>
    </location>
</feature>
<dbReference type="InterPro" id="IPR024395">
    <property type="entry name" value="CLASP_N_dom"/>
</dbReference>
<dbReference type="EMBL" id="OZ037951">
    <property type="protein sequence ID" value="CAL1714114.1"/>
    <property type="molecule type" value="Genomic_DNA"/>
</dbReference>
<feature type="compositionally biased region" description="Polar residues" evidence="6">
    <location>
        <begin position="444"/>
        <end position="462"/>
    </location>
</feature>
<evidence type="ECO:0000256" key="2">
    <source>
        <dbReference type="ARBA" id="ARBA00009549"/>
    </source>
</evidence>
<dbReference type="SUPFAM" id="SSF48371">
    <property type="entry name" value="ARM repeat"/>
    <property type="match status" value="1"/>
</dbReference>
<accession>A0ABP1E5G8</accession>
<feature type="region of interest" description="Disordered" evidence="6">
    <location>
        <begin position="641"/>
        <end position="678"/>
    </location>
</feature>
<comment type="subcellular location">
    <subcellularLocation>
        <location evidence="1">Cytoplasm</location>
        <location evidence="1">Cytoskeleton</location>
        <location evidence="1">Spindle</location>
    </subcellularLocation>
</comment>
<feature type="compositionally biased region" description="Low complexity" evidence="6">
    <location>
        <begin position="231"/>
        <end position="248"/>
    </location>
</feature>
<sequence length="769" mass="81524">MSTQLEYKLQPLRDKISLPESEETWDAIAKAISKLTTLMQDEGADYPTELVQTLRSLSRPLSGAALSERTRLSGTALELFKSSAEILGKDFTGLIPLFLPTLLTLCTRPNKVVMSRAKACILGIIESTQAPTILSYLAESAKDKSATLRLAAAECALACLNGFNPPDLEKETRAREVEALIKCTATDASADVRKVSRKIFDAYKILLPNRVDGFTSPLTPTIRKYLDIRSRAPSASSNPPSRPASSQSTHSVNSLHAITRPRSTVPSSSSSTHLSKSSSSRNGDGQGHGRTASGASLTHSESGHAVTRMTASSSNSSVRPLVGPSRPRHPPMQRGPSRAEGRDMPPPQSLPLRPHASPTSSTASDYFADVPTSSAKTPGPIRPMMGPSRVPHSDSQDPSAAPPKPRVIGGARRVLLPDPALAVKDPTEASTSKPPSRPGPSRSITAPASEQTKKPTSGSSATAKVVTKPVVRKPDIVRPRTMPSSSSTAAPGASASRSGVASSKTVTSGSTAITVRKRTTSSGRLTEPTQSQLARARATTKVVTNRKVETAKPIPGRSVAAKGAAPVNGIPVGKSKTEMARSTRAKAPVPPKDDPEVHTIPETVVEAAKMVPLPPSPKLTPSPPPSIVEAALKEIEVDLVVSSEEDSEAEPVQQVEAGDVVTPKSKENTDEEEVDDEDTIREMMDDPQELPQIFQTSPSTPQAKFPKPQAIPETPISALLMSIQKGFEFSPAPPFDPDQTSTFGGLLPLDGAQCEPLLIADRKVARLRS</sequence>
<name>A0ABP1E5G8_9APHY</name>
<dbReference type="PANTHER" id="PTHR21567:SF60">
    <property type="entry name" value="CLASP N-TERMINAL DOMAIN-CONTAINING PROTEIN"/>
    <property type="match status" value="1"/>
</dbReference>
<protein>
    <recommendedName>
        <fullName evidence="7">TOG domain-containing protein</fullName>
    </recommendedName>
</protein>
<evidence type="ECO:0000259" key="7">
    <source>
        <dbReference type="SMART" id="SM01349"/>
    </source>
</evidence>
<feature type="domain" description="TOG" evidence="7">
    <location>
        <begin position="6"/>
        <end position="239"/>
    </location>
</feature>
<dbReference type="InterPro" id="IPR016024">
    <property type="entry name" value="ARM-type_fold"/>
</dbReference>
<dbReference type="InterPro" id="IPR011989">
    <property type="entry name" value="ARM-like"/>
</dbReference>
<feature type="compositionally biased region" description="Acidic residues" evidence="6">
    <location>
        <begin position="669"/>
        <end position="678"/>
    </location>
</feature>
<feature type="compositionally biased region" description="Polar residues" evidence="6">
    <location>
        <begin position="520"/>
        <end position="533"/>
    </location>
</feature>
<evidence type="ECO:0000256" key="5">
    <source>
        <dbReference type="ARBA" id="ARBA00022776"/>
    </source>
</evidence>
<dbReference type="SMART" id="SM01349">
    <property type="entry name" value="TOG"/>
    <property type="match status" value="1"/>
</dbReference>
<evidence type="ECO:0000256" key="3">
    <source>
        <dbReference type="ARBA" id="ARBA00022618"/>
    </source>
</evidence>
<keyword evidence="9" id="KW-1185">Reference proteome</keyword>
<evidence type="ECO:0000256" key="4">
    <source>
        <dbReference type="ARBA" id="ARBA00022701"/>
    </source>
</evidence>
<dbReference type="InterPro" id="IPR034085">
    <property type="entry name" value="TOG"/>
</dbReference>
<evidence type="ECO:0000256" key="6">
    <source>
        <dbReference type="SAM" id="MobiDB-lite"/>
    </source>
</evidence>
<feature type="compositionally biased region" description="Low complexity" evidence="6">
    <location>
        <begin position="479"/>
        <end position="503"/>
    </location>
</feature>
<evidence type="ECO:0000313" key="9">
    <source>
        <dbReference type="Proteomes" id="UP001497453"/>
    </source>
</evidence>
<feature type="compositionally biased region" description="Polar residues" evidence="6">
    <location>
        <begin position="504"/>
        <end position="513"/>
    </location>
</feature>
<proteinExistence type="inferred from homology"/>
<feature type="compositionally biased region" description="Low complexity" evidence="6">
    <location>
        <begin position="263"/>
        <end position="280"/>
    </location>
</feature>
<keyword evidence="4" id="KW-0493">Microtubule</keyword>
<dbReference type="Pfam" id="PF12348">
    <property type="entry name" value="CLASP_N"/>
    <property type="match status" value="1"/>
</dbReference>
<feature type="region of interest" description="Disordered" evidence="6">
    <location>
        <begin position="231"/>
        <end position="597"/>
    </location>
</feature>
<keyword evidence="5" id="KW-0131">Cell cycle</keyword>
<feature type="compositionally biased region" description="Polar residues" evidence="6">
    <location>
        <begin position="309"/>
        <end position="318"/>
    </location>
</feature>
<dbReference type="Gene3D" id="1.25.10.10">
    <property type="entry name" value="Leucine-rich Repeat Variant"/>
    <property type="match status" value="1"/>
</dbReference>
<gene>
    <name evidence="8" type="ORF">GFSPODELE1_LOCUS9622</name>
</gene>
<reference evidence="9" key="1">
    <citation type="submission" date="2024-04" db="EMBL/GenBank/DDBJ databases">
        <authorList>
            <person name="Shaw F."/>
            <person name="Minotto A."/>
        </authorList>
    </citation>
    <scope>NUCLEOTIDE SEQUENCE [LARGE SCALE GENOMIC DNA]</scope>
</reference>
<comment type="similarity">
    <text evidence="2">Belongs to the CLASP family.</text>
</comment>
<evidence type="ECO:0000313" key="8">
    <source>
        <dbReference type="EMBL" id="CAL1714114.1"/>
    </source>
</evidence>
<keyword evidence="5" id="KW-0498">Mitosis</keyword>